<evidence type="ECO:0000313" key="3">
    <source>
        <dbReference type="Proteomes" id="UP001497512"/>
    </source>
</evidence>
<evidence type="ECO:0000313" key="2">
    <source>
        <dbReference type="EMBL" id="CAK9207913.1"/>
    </source>
</evidence>
<accession>A0ABP0TYQ1</accession>
<protein>
    <submittedName>
        <fullName evidence="2">Uncharacterized protein</fullName>
    </submittedName>
</protein>
<dbReference type="PANTHER" id="PTHR35100:SF1">
    <property type="entry name" value="F15H11.13 PROTEIN"/>
    <property type="match status" value="1"/>
</dbReference>
<dbReference type="Proteomes" id="UP001497512">
    <property type="component" value="Chromosome 16"/>
</dbReference>
<evidence type="ECO:0000256" key="1">
    <source>
        <dbReference type="SAM" id="Phobius"/>
    </source>
</evidence>
<name>A0ABP0TYQ1_9BRYO</name>
<feature type="transmembrane region" description="Helical" evidence="1">
    <location>
        <begin position="12"/>
        <end position="33"/>
    </location>
</feature>
<dbReference type="PANTHER" id="PTHR35100">
    <property type="entry name" value="FOLD PROTEIN"/>
    <property type="match status" value="1"/>
</dbReference>
<proteinExistence type="predicted"/>
<keyword evidence="1" id="KW-0812">Transmembrane</keyword>
<reference evidence="2" key="1">
    <citation type="submission" date="2024-02" db="EMBL/GenBank/DDBJ databases">
        <authorList>
            <consortium name="ELIXIR-Norway"/>
            <consortium name="Elixir Norway"/>
        </authorList>
    </citation>
    <scope>NUCLEOTIDE SEQUENCE</scope>
</reference>
<keyword evidence="1" id="KW-0472">Membrane</keyword>
<keyword evidence="1" id="KW-1133">Transmembrane helix</keyword>
<sequence>MKTQGDFSRALILSSAMAIPFQPMLVTVLRTFLMEGLILICMKMCGNSAVEGGPLFVADDIYPNTPYIHAAWHVAAVVGVATLNTLLE</sequence>
<dbReference type="EMBL" id="OZ019908">
    <property type="protein sequence ID" value="CAK9207913.1"/>
    <property type="molecule type" value="Genomic_DNA"/>
</dbReference>
<keyword evidence="3" id="KW-1185">Reference proteome</keyword>
<gene>
    <name evidence="2" type="ORF">CSSPTR1EN2_LOCUS9044</name>
</gene>
<organism evidence="2 3">
    <name type="scientific">Sphagnum troendelagicum</name>
    <dbReference type="NCBI Taxonomy" id="128251"/>
    <lineage>
        <taxon>Eukaryota</taxon>
        <taxon>Viridiplantae</taxon>
        <taxon>Streptophyta</taxon>
        <taxon>Embryophyta</taxon>
        <taxon>Bryophyta</taxon>
        <taxon>Sphagnophytina</taxon>
        <taxon>Sphagnopsida</taxon>
        <taxon>Sphagnales</taxon>
        <taxon>Sphagnaceae</taxon>
        <taxon>Sphagnum</taxon>
    </lineage>
</organism>